<dbReference type="CDD" id="cd06412">
    <property type="entry name" value="GH25_CH-type"/>
    <property type="match status" value="1"/>
</dbReference>
<gene>
    <name evidence="14" type="ORF">B7R22_09260</name>
</gene>
<organism evidence="14 15">
    <name type="scientific">Subtercola boreus</name>
    <dbReference type="NCBI Taxonomy" id="120213"/>
    <lineage>
        <taxon>Bacteria</taxon>
        <taxon>Bacillati</taxon>
        <taxon>Actinomycetota</taxon>
        <taxon>Actinomycetes</taxon>
        <taxon>Micrococcales</taxon>
        <taxon>Microbacteriaceae</taxon>
        <taxon>Subtercola</taxon>
    </lineage>
</organism>
<evidence type="ECO:0000256" key="10">
    <source>
        <dbReference type="ARBA" id="ARBA00023295"/>
    </source>
</evidence>
<reference evidence="14 15" key="1">
    <citation type="submission" date="2017-04" db="EMBL/GenBank/DDBJ databases">
        <title>Comparative genome analysis of Subtercola boreus.</title>
        <authorList>
            <person name="Cho Y.-J."/>
            <person name="Cho A."/>
            <person name="Kim O.-S."/>
            <person name="Lee J.-I."/>
        </authorList>
    </citation>
    <scope>NUCLEOTIDE SEQUENCE [LARGE SCALE GENOMIC DNA]</scope>
    <source>
        <strain evidence="14 15">P27479</strain>
    </source>
</reference>
<dbReference type="PANTHER" id="PTHR34135:SF2">
    <property type="entry name" value="LYSOZYME"/>
    <property type="match status" value="1"/>
</dbReference>
<dbReference type="PROSITE" id="PS51904">
    <property type="entry name" value="GLYCOSYL_HYDROL_F25_2"/>
    <property type="match status" value="1"/>
</dbReference>
<sequence length="511" mass="55317">MKIRTSACAALTALLLAAGLLSAAPTAAAQSGQDAGPTLEQQNAAHDHVMGATLVAEEPGSPSLGPQVATEARTAASATGTHVLGMDVSGWQESVDWGTAWSNGARFVYIKTTESDDYASSHFAGQWSGATDVGMVRGAYHFANPFESTGAVQANWFVDHGGRWSPDGRTLPPLLDIEYDPYTGTDHTNSCYGLSPAVMVAWIREFSNTVLARTGVRPAIYTTTNWWKLCTGNSSSFGANPLFIARWPENISDGAGTLPAGWSDYSIWQYASTGTFPGDQDLFNGDYSQLHLFVSNGQTPTGGPSLDANYISALYQDYLDRFPSAANINFWEGFLATGSPRSTIAASFVDSDEYRLKRIDAAYHDILGRTAEVSGRQNWLRAMQAGVITTDDIETSFYASDEYYQRHGGTDTSFAKALYNTLLERDGGASEYAFWAGLTRQQGRAWVTAQFWDSTETISKRVAAMYNRYLGRQPDPSGLSTWVALDLQLGDSGVRAGLTSSGEYFARSQAR</sequence>
<keyword evidence="12" id="KW-0732">Signal</keyword>
<evidence type="ECO:0000256" key="2">
    <source>
        <dbReference type="ARBA" id="ARBA00004613"/>
    </source>
</evidence>
<dbReference type="FunFam" id="3.20.20.80:FF:000060">
    <property type="entry name" value="Lysozyme M1"/>
    <property type="match status" value="1"/>
</dbReference>
<dbReference type="GO" id="GO:0009253">
    <property type="term" value="P:peptidoglycan catabolic process"/>
    <property type="evidence" value="ECO:0007669"/>
    <property type="project" value="InterPro"/>
</dbReference>
<evidence type="ECO:0000256" key="6">
    <source>
        <dbReference type="ARBA" id="ARBA00022529"/>
    </source>
</evidence>
<feature type="chain" id="PRO_5039078388" description="lysozyme" evidence="12">
    <location>
        <begin position="24"/>
        <end position="511"/>
    </location>
</feature>
<dbReference type="AlphaFoldDB" id="A0A3E0W032"/>
<accession>A0A3E0W032</accession>
<dbReference type="GO" id="GO:0016998">
    <property type="term" value="P:cell wall macromolecule catabolic process"/>
    <property type="evidence" value="ECO:0007669"/>
    <property type="project" value="InterPro"/>
</dbReference>
<evidence type="ECO:0000256" key="12">
    <source>
        <dbReference type="SAM" id="SignalP"/>
    </source>
</evidence>
<evidence type="ECO:0000256" key="1">
    <source>
        <dbReference type="ARBA" id="ARBA00000632"/>
    </source>
</evidence>
<dbReference type="GO" id="GO:0016052">
    <property type="term" value="P:carbohydrate catabolic process"/>
    <property type="evidence" value="ECO:0007669"/>
    <property type="project" value="TreeGrafter"/>
</dbReference>
<dbReference type="SMART" id="SM00641">
    <property type="entry name" value="Glyco_25"/>
    <property type="match status" value="1"/>
</dbReference>
<dbReference type="EMBL" id="NBXB01000028">
    <property type="protein sequence ID" value="RFA14417.1"/>
    <property type="molecule type" value="Genomic_DNA"/>
</dbReference>
<evidence type="ECO:0000313" key="14">
    <source>
        <dbReference type="EMBL" id="RFA14417.1"/>
    </source>
</evidence>
<dbReference type="OrthoDB" id="287365at2"/>
<dbReference type="Gene3D" id="3.20.20.80">
    <property type="entry name" value="Glycosidases"/>
    <property type="match status" value="1"/>
</dbReference>
<dbReference type="GO" id="GO:0042742">
    <property type="term" value="P:defense response to bacterium"/>
    <property type="evidence" value="ECO:0007669"/>
    <property type="project" value="UniProtKB-KW"/>
</dbReference>
<dbReference type="Pfam" id="PF01183">
    <property type="entry name" value="Glyco_hydro_25"/>
    <property type="match status" value="1"/>
</dbReference>
<keyword evidence="10" id="KW-0326">Glycosidase</keyword>
<dbReference type="InterPro" id="IPR025282">
    <property type="entry name" value="DUF4214"/>
</dbReference>
<evidence type="ECO:0000256" key="3">
    <source>
        <dbReference type="ARBA" id="ARBA00010646"/>
    </source>
</evidence>
<evidence type="ECO:0000256" key="4">
    <source>
        <dbReference type="ARBA" id="ARBA00012732"/>
    </source>
</evidence>
<dbReference type="RefSeq" id="WP_116411481.1">
    <property type="nucleotide sequence ID" value="NZ_NBXB01000028.1"/>
</dbReference>
<evidence type="ECO:0000256" key="11">
    <source>
        <dbReference type="ARBA" id="ARBA00055588"/>
    </source>
</evidence>
<keyword evidence="5" id="KW-0964">Secreted</keyword>
<dbReference type="Pfam" id="PF13946">
    <property type="entry name" value="DUF4214"/>
    <property type="match status" value="2"/>
</dbReference>
<evidence type="ECO:0000256" key="9">
    <source>
        <dbReference type="ARBA" id="ARBA00023157"/>
    </source>
</evidence>
<comment type="caution">
    <text evidence="14">The sequence shown here is derived from an EMBL/GenBank/DDBJ whole genome shotgun (WGS) entry which is preliminary data.</text>
</comment>
<dbReference type="InterPro" id="IPR038255">
    <property type="entry name" value="PBS_linker_sf"/>
</dbReference>
<protein>
    <recommendedName>
        <fullName evidence="4">lysozyme</fullName>
        <ecNumber evidence="4">3.2.1.17</ecNumber>
    </recommendedName>
</protein>
<dbReference type="GO" id="GO:0005576">
    <property type="term" value="C:extracellular region"/>
    <property type="evidence" value="ECO:0007669"/>
    <property type="project" value="UniProtKB-SubCell"/>
</dbReference>
<feature type="domain" description="DUF4214" evidence="13">
    <location>
        <begin position="396"/>
        <end position="459"/>
    </location>
</feature>
<evidence type="ECO:0000313" key="15">
    <source>
        <dbReference type="Proteomes" id="UP000256541"/>
    </source>
</evidence>
<evidence type="ECO:0000256" key="8">
    <source>
        <dbReference type="ARBA" id="ARBA00022801"/>
    </source>
</evidence>
<comment type="similarity">
    <text evidence="3">Belongs to the glycosyl hydrolase 25 family.</text>
</comment>
<name>A0A3E0W032_9MICO</name>
<comment type="subcellular location">
    <subcellularLocation>
        <location evidence="2">Secreted</location>
    </subcellularLocation>
</comment>
<comment type="catalytic activity">
    <reaction evidence="1">
        <text>Hydrolysis of (1-&gt;4)-beta-linkages between N-acetylmuramic acid and N-acetyl-D-glucosamine residues in a peptidoglycan and between N-acetyl-D-glucosamine residues in chitodextrins.</text>
        <dbReference type="EC" id="3.2.1.17"/>
    </reaction>
</comment>
<dbReference type="GO" id="GO:0003796">
    <property type="term" value="F:lysozyme activity"/>
    <property type="evidence" value="ECO:0007669"/>
    <property type="project" value="UniProtKB-EC"/>
</dbReference>
<keyword evidence="8" id="KW-0378">Hydrolase</keyword>
<feature type="domain" description="DUF4214" evidence="13">
    <location>
        <begin position="307"/>
        <end position="354"/>
    </location>
</feature>
<evidence type="ECO:0000259" key="13">
    <source>
        <dbReference type="Pfam" id="PF13946"/>
    </source>
</evidence>
<keyword evidence="6" id="KW-0929">Antimicrobial</keyword>
<evidence type="ECO:0000256" key="7">
    <source>
        <dbReference type="ARBA" id="ARBA00022638"/>
    </source>
</evidence>
<dbReference type="SUPFAM" id="SSF51445">
    <property type="entry name" value="(Trans)glycosidases"/>
    <property type="match status" value="1"/>
</dbReference>
<dbReference type="PANTHER" id="PTHR34135">
    <property type="entry name" value="LYSOZYME"/>
    <property type="match status" value="1"/>
</dbReference>
<dbReference type="Proteomes" id="UP000256541">
    <property type="component" value="Unassembled WGS sequence"/>
</dbReference>
<dbReference type="EC" id="3.2.1.17" evidence="4"/>
<comment type="function">
    <text evidence="11">This enzyme has both lysozyme (acetylmuramidase) and diacetylmuramidase activities.</text>
</comment>
<evidence type="ECO:0000256" key="5">
    <source>
        <dbReference type="ARBA" id="ARBA00022525"/>
    </source>
</evidence>
<dbReference type="GO" id="GO:0031640">
    <property type="term" value="P:killing of cells of another organism"/>
    <property type="evidence" value="ECO:0007669"/>
    <property type="project" value="UniProtKB-KW"/>
</dbReference>
<keyword evidence="9" id="KW-1015">Disulfide bond</keyword>
<dbReference type="InterPro" id="IPR018077">
    <property type="entry name" value="Glyco_hydro_fam25_subgr"/>
</dbReference>
<keyword evidence="7" id="KW-0081">Bacteriolytic enzyme</keyword>
<feature type="signal peptide" evidence="12">
    <location>
        <begin position="1"/>
        <end position="23"/>
    </location>
</feature>
<dbReference type="Gene3D" id="1.10.3130.20">
    <property type="entry name" value="Phycobilisome linker domain"/>
    <property type="match status" value="1"/>
</dbReference>
<dbReference type="InterPro" id="IPR017853">
    <property type="entry name" value="GH"/>
</dbReference>
<dbReference type="InterPro" id="IPR002053">
    <property type="entry name" value="Glyco_hydro_25"/>
</dbReference>
<proteinExistence type="inferred from homology"/>